<gene>
    <name evidence="1" type="ORF">ABID13_000891</name>
</gene>
<sequence length="30" mass="2986">MAQPGGGGMEVFPASSLSSSGIFEPAKAFK</sequence>
<protein>
    <submittedName>
        <fullName evidence="1">Uncharacterized protein</fullName>
    </submittedName>
</protein>
<name>A0ABV2FTD0_9FIRM</name>
<evidence type="ECO:0000313" key="2">
    <source>
        <dbReference type="Proteomes" id="UP001549200"/>
    </source>
</evidence>
<accession>A0ABV2FTD0</accession>
<organism evidence="1 2">
    <name type="scientific">Enterocloster citroniae</name>
    <dbReference type="NCBI Taxonomy" id="358743"/>
    <lineage>
        <taxon>Bacteria</taxon>
        <taxon>Bacillati</taxon>
        <taxon>Bacillota</taxon>
        <taxon>Clostridia</taxon>
        <taxon>Lachnospirales</taxon>
        <taxon>Lachnospiraceae</taxon>
        <taxon>Enterocloster</taxon>
    </lineage>
</organism>
<dbReference type="EMBL" id="JBEPLZ010000003">
    <property type="protein sequence ID" value="MET3569268.1"/>
    <property type="molecule type" value="Genomic_DNA"/>
</dbReference>
<evidence type="ECO:0000313" key="1">
    <source>
        <dbReference type="EMBL" id="MET3569268.1"/>
    </source>
</evidence>
<comment type="caution">
    <text evidence="1">The sequence shown here is derived from an EMBL/GenBank/DDBJ whole genome shotgun (WGS) entry which is preliminary data.</text>
</comment>
<proteinExistence type="predicted"/>
<reference evidence="1 2" key="1">
    <citation type="submission" date="2024-06" db="EMBL/GenBank/DDBJ databases">
        <title>Genomic Encyclopedia of Type Strains, Phase IV (KMG-IV): sequencing the most valuable type-strain genomes for metagenomic binning, comparative biology and taxonomic classification.</title>
        <authorList>
            <person name="Goeker M."/>
        </authorList>
    </citation>
    <scope>NUCLEOTIDE SEQUENCE [LARGE SCALE GENOMIC DNA]</scope>
    <source>
        <strain evidence="1 2">DSM 19261</strain>
    </source>
</reference>
<keyword evidence="2" id="KW-1185">Reference proteome</keyword>
<dbReference type="Proteomes" id="UP001549200">
    <property type="component" value="Unassembled WGS sequence"/>
</dbReference>